<name>A0A6M3KQU7_9ZZZZ</name>
<reference evidence="2" key="1">
    <citation type="submission" date="2020-03" db="EMBL/GenBank/DDBJ databases">
        <title>The deep terrestrial virosphere.</title>
        <authorList>
            <person name="Holmfeldt K."/>
            <person name="Nilsson E."/>
            <person name="Simone D."/>
            <person name="Lopez-Fernandez M."/>
            <person name="Wu X."/>
            <person name="de Brujin I."/>
            <person name="Lundin D."/>
            <person name="Andersson A."/>
            <person name="Bertilsson S."/>
            <person name="Dopson M."/>
        </authorList>
    </citation>
    <scope>NUCLEOTIDE SEQUENCE</scope>
    <source>
        <strain evidence="2">MM415A00192</strain>
        <strain evidence="1">MM415B00178</strain>
    </source>
</reference>
<evidence type="ECO:0000313" key="1">
    <source>
        <dbReference type="EMBL" id="QJA67682.1"/>
    </source>
</evidence>
<evidence type="ECO:0000313" key="2">
    <source>
        <dbReference type="EMBL" id="QJA84447.1"/>
    </source>
</evidence>
<proteinExistence type="predicted"/>
<dbReference type="EMBL" id="MT141574">
    <property type="protein sequence ID" value="QJA67682.1"/>
    <property type="molecule type" value="Genomic_DNA"/>
</dbReference>
<protein>
    <submittedName>
        <fullName evidence="2">Uncharacterized protein</fullName>
    </submittedName>
</protein>
<gene>
    <name evidence="2" type="ORF">MM415A00192_0056</name>
    <name evidence="1" type="ORF">MM415B00178_0064</name>
</gene>
<accession>A0A6M3KQU7</accession>
<sequence length="73" mass="8002">MELSDLKKSISELNEEELHSLLGSIRANRRVSKRPLAATKSSVSKTEVSTKTLLDNINSDQAAALLAMMEAMK</sequence>
<dbReference type="EMBL" id="MT142529">
    <property type="protein sequence ID" value="QJA84447.1"/>
    <property type="molecule type" value="Genomic_DNA"/>
</dbReference>
<organism evidence="2">
    <name type="scientific">viral metagenome</name>
    <dbReference type="NCBI Taxonomy" id="1070528"/>
    <lineage>
        <taxon>unclassified sequences</taxon>
        <taxon>metagenomes</taxon>
        <taxon>organismal metagenomes</taxon>
    </lineage>
</organism>
<dbReference type="AlphaFoldDB" id="A0A6M3KQU7"/>